<dbReference type="Gene3D" id="3.90.1570.30">
    <property type="match status" value="1"/>
</dbReference>
<dbReference type="Proteomes" id="UP000597761">
    <property type="component" value="Unassembled WGS sequence"/>
</dbReference>
<feature type="compositionally biased region" description="Low complexity" evidence="1">
    <location>
        <begin position="274"/>
        <end position="283"/>
    </location>
</feature>
<feature type="region of interest" description="Disordered" evidence="1">
    <location>
        <begin position="232"/>
        <end position="253"/>
    </location>
</feature>
<proteinExistence type="predicted"/>
<reference evidence="3" key="1">
    <citation type="journal article" date="2019" name="Int. J. Syst. Evol. Microbiol.">
        <title>The Global Catalogue of Microorganisms (GCM) 10K type strain sequencing project: providing services to taxonomists for standard genome sequencing and annotation.</title>
        <authorList>
            <consortium name="The Broad Institute Genomics Platform"/>
            <consortium name="The Broad Institute Genome Sequencing Center for Infectious Disease"/>
            <person name="Wu L."/>
            <person name="Ma J."/>
        </authorList>
    </citation>
    <scope>NUCLEOTIDE SEQUENCE [LARGE SCALE GENOMIC DNA]</scope>
    <source>
        <strain evidence="3">CGMCC 1.15480</strain>
    </source>
</reference>
<comment type="caution">
    <text evidence="2">The sequence shown here is derived from an EMBL/GenBank/DDBJ whole genome shotgun (WGS) entry which is preliminary data.</text>
</comment>
<feature type="region of interest" description="Disordered" evidence="1">
    <location>
        <begin position="528"/>
        <end position="634"/>
    </location>
</feature>
<sequence>MRTGRTAEAFTQMQRGGDHHVQGFGASFFSRWLYFSAYDAWDASWGPAPLILDQRVAAAIGYRRWMWSVDEYLYYLDFCEKLQALWRPEEPTHVIEFTEFDGGWGDRIGTALVDAVYSKQMVYETKNGKGLLPRLRDFNEKYPDASVSLAVLTSLTEGQLTAVLGHGKTNGRTKASAVLEAALNRKAVGVIKARDYDATNAKHRDAYTAVHGLGPVTATTSACFWALPTSRSTRGSAASSTASRTKPALPGRMTQRPCCARLALAETSVPPTPTSITPSGCTSVHGTPTRKPKRNALDALPGNRTGTLVTGSAENRLAAEARARVLIDAQLEAAGWSVQDKKNLNLFAGPGVARRESVMKPGHGRADYLLYVDQRVVGVIEAKPQGHPLSGVEWQSAMYASGLPADVRLAARTVDGRLPFVFEASGSETHFTNGYDPDPRARRVFAFPQPGSLARILREADDDADAPTWRAKVRHLPPLDTGPLRPAQITAIQGIERSLVAVDGGHMQPVQTEEEITVGAVSSVVMAARSRRRRKLGQRRGLPGRCAWSPPILEASTHFSPQPAYPGAPPTPTSTLKSRERPLQDRADPSARPLADRRAGGTRDPRVRVVVEQPAPPRRARHAHPDRGRAGVLR</sequence>
<feature type="compositionally biased region" description="Basic residues" evidence="1">
    <location>
        <begin position="529"/>
        <end position="538"/>
    </location>
</feature>
<name>A0ABQ1NIV5_9MICC</name>
<dbReference type="InterPro" id="IPR048868">
    <property type="entry name" value="OGG-like_put"/>
</dbReference>
<evidence type="ECO:0000313" key="2">
    <source>
        <dbReference type="EMBL" id="GGC78265.1"/>
    </source>
</evidence>
<evidence type="ECO:0000256" key="1">
    <source>
        <dbReference type="SAM" id="MobiDB-lite"/>
    </source>
</evidence>
<feature type="compositionally biased region" description="Pro residues" evidence="1">
    <location>
        <begin position="563"/>
        <end position="572"/>
    </location>
</feature>
<accession>A0ABQ1NIV5</accession>
<dbReference type="Pfam" id="PF21790">
    <property type="entry name" value="OGG"/>
    <property type="match status" value="1"/>
</dbReference>
<protein>
    <submittedName>
        <fullName evidence="2">Uncharacterized protein</fullName>
    </submittedName>
</protein>
<gene>
    <name evidence="2" type="ORF">GCM10011512_01010</name>
</gene>
<dbReference type="EMBL" id="BMJI01000001">
    <property type="protein sequence ID" value="GGC78265.1"/>
    <property type="molecule type" value="Genomic_DNA"/>
</dbReference>
<evidence type="ECO:0000313" key="3">
    <source>
        <dbReference type="Proteomes" id="UP000597761"/>
    </source>
</evidence>
<organism evidence="2 3">
    <name type="scientific">Tersicoccus solisilvae</name>
    <dbReference type="NCBI Taxonomy" id="1882339"/>
    <lineage>
        <taxon>Bacteria</taxon>
        <taxon>Bacillati</taxon>
        <taxon>Actinomycetota</taxon>
        <taxon>Actinomycetes</taxon>
        <taxon>Micrococcales</taxon>
        <taxon>Micrococcaceae</taxon>
        <taxon>Tersicoccus</taxon>
    </lineage>
</organism>
<feature type="compositionally biased region" description="Basic and acidic residues" evidence="1">
    <location>
        <begin position="623"/>
        <end position="634"/>
    </location>
</feature>
<feature type="compositionally biased region" description="Low complexity" evidence="1">
    <location>
        <begin position="232"/>
        <end position="245"/>
    </location>
</feature>
<keyword evidence="3" id="KW-1185">Reference proteome</keyword>
<feature type="compositionally biased region" description="Basic and acidic residues" evidence="1">
    <location>
        <begin position="577"/>
        <end position="609"/>
    </location>
</feature>
<feature type="region of interest" description="Disordered" evidence="1">
    <location>
        <begin position="269"/>
        <end position="307"/>
    </location>
</feature>